<accession>A0A6I2UW37</accession>
<dbReference type="Pfam" id="PF01924">
    <property type="entry name" value="HypD"/>
    <property type="match status" value="1"/>
</dbReference>
<dbReference type="Proteomes" id="UP000430222">
    <property type="component" value="Unassembled WGS sequence"/>
</dbReference>
<dbReference type="AlphaFoldDB" id="A0A6I2UW37"/>
<evidence type="ECO:0000256" key="2">
    <source>
        <dbReference type="ARBA" id="ARBA00022723"/>
    </source>
</evidence>
<proteinExistence type="inferred from homology"/>
<keyword evidence="2" id="KW-0479">Metal-binding</keyword>
<name>A0A6I2UW37_9FIRM</name>
<dbReference type="GO" id="GO:0005506">
    <property type="term" value="F:iron ion binding"/>
    <property type="evidence" value="ECO:0007669"/>
    <property type="project" value="TreeGrafter"/>
</dbReference>
<keyword evidence="5" id="KW-1185">Reference proteome</keyword>
<organism evidence="4 5">
    <name type="scientific">Selenomonas montiformis</name>
    <dbReference type="NCBI Taxonomy" id="2652285"/>
    <lineage>
        <taxon>Bacteria</taxon>
        <taxon>Bacillati</taxon>
        <taxon>Bacillota</taxon>
        <taxon>Negativicutes</taxon>
        <taxon>Selenomonadales</taxon>
        <taxon>Selenomonadaceae</taxon>
        <taxon>Selenomonas</taxon>
    </lineage>
</organism>
<evidence type="ECO:0000313" key="5">
    <source>
        <dbReference type="Proteomes" id="UP000430222"/>
    </source>
</evidence>
<dbReference type="GO" id="GO:0051539">
    <property type="term" value="F:4 iron, 4 sulfur cluster binding"/>
    <property type="evidence" value="ECO:0007669"/>
    <property type="project" value="TreeGrafter"/>
</dbReference>
<dbReference type="EMBL" id="VUNL01000003">
    <property type="protein sequence ID" value="MSV24254.1"/>
    <property type="molecule type" value="Genomic_DNA"/>
</dbReference>
<dbReference type="RefSeq" id="WP_154620029.1">
    <property type="nucleotide sequence ID" value="NZ_VUNL01000003.1"/>
</dbReference>
<dbReference type="PANTHER" id="PTHR30149:SF0">
    <property type="entry name" value="HYDROGENASE MATURATION FACTOR HYPD"/>
    <property type="match status" value="1"/>
</dbReference>
<comment type="caution">
    <text evidence="4">The sequence shown here is derived from an EMBL/GenBank/DDBJ whole genome shotgun (WGS) entry which is preliminary data.</text>
</comment>
<comment type="similarity">
    <text evidence="1">Belongs to the HypD family.</text>
</comment>
<dbReference type="GO" id="GO:0070025">
    <property type="term" value="F:carbon monoxide binding"/>
    <property type="evidence" value="ECO:0007669"/>
    <property type="project" value="TreeGrafter"/>
</dbReference>
<evidence type="ECO:0000313" key="4">
    <source>
        <dbReference type="EMBL" id="MSV24254.1"/>
    </source>
</evidence>
<dbReference type="InterPro" id="IPR002780">
    <property type="entry name" value="Hyd_form_HypD"/>
</dbReference>
<gene>
    <name evidence="4" type="primary">hypD</name>
    <name evidence="4" type="ORF">FYJ78_03435</name>
</gene>
<dbReference type="PANTHER" id="PTHR30149">
    <property type="entry name" value="HYDROGENASE PROTEIN ASSEMBLY PROTEIN HYPD"/>
    <property type="match status" value="1"/>
</dbReference>
<reference evidence="4 5" key="1">
    <citation type="submission" date="2019-08" db="EMBL/GenBank/DDBJ databases">
        <title>In-depth cultivation of the pig gut microbiome towards novel bacterial diversity and tailored functional studies.</title>
        <authorList>
            <person name="Wylensek D."/>
            <person name="Hitch T.C.A."/>
            <person name="Clavel T."/>
        </authorList>
    </citation>
    <scope>NUCLEOTIDE SEQUENCE [LARGE SCALE GENOMIC DNA]</scope>
    <source>
        <strain evidence="5">WCA-380-WT-3B3</strain>
    </source>
</reference>
<dbReference type="PIRSF" id="PIRSF005622">
    <property type="entry name" value="Hydrgn_mat_hypD"/>
    <property type="match status" value="1"/>
</dbReference>
<keyword evidence="3" id="KW-0408">Iron</keyword>
<dbReference type="InterPro" id="IPR042243">
    <property type="entry name" value="HypD_1"/>
</dbReference>
<sequence>MSPQKSIQGRARQIITSYHGPRLRIMEVCGTHTHEIFRLGLRQLLPPDIDLISGPGCPVCVTPIRFIDEAIYLACSEHVTICTFGDLVRVPGTNMNLGEARAKGAKVQVVYTPLDAITYAQEHPDEQIVFLSVGFETTTPASCLAVRRAKNAELKNFMLLTANKTMDAAYLAMAKSCDAYLYPGHVCAITGTRKLHMLAKKNDISGAVAGFTANELLTALAVIIKNVQKKRPFLINAYPRVVREEGNPAAQKLTSTYMQPCDAEWRGLGTMTGSGMKLRPEYAAFDARRRFSIPDLISHANPACRCGEILQGKCQPTDCPLYGKVCTPDHPVGACMVSREGTCSAYYQYSSGASCDTSELNTNHGGNAYV</sequence>
<evidence type="ECO:0000256" key="1">
    <source>
        <dbReference type="ARBA" id="ARBA00007888"/>
    </source>
</evidence>
<evidence type="ECO:0000256" key="3">
    <source>
        <dbReference type="ARBA" id="ARBA00023004"/>
    </source>
</evidence>
<dbReference type="GO" id="GO:0051604">
    <property type="term" value="P:protein maturation"/>
    <property type="evidence" value="ECO:0007669"/>
    <property type="project" value="TreeGrafter"/>
</dbReference>
<dbReference type="Gene3D" id="3.40.50.11740">
    <property type="entry name" value="HypD, alpha/beta domain 2"/>
    <property type="match status" value="2"/>
</dbReference>
<dbReference type="Gene3D" id="6.10.20.100">
    <property type="match status" value="1"/>
</dbReference>
<protein>
    <submittedName>
        <fullName evidence="4">Hydrogenase formation protein HypD</fullName>
    </submittedName>
</protein>
<dbReference type="NCBIfam" id="TIGR00075">
    <property type="entry name" value="hypD"/>
    <property type="match status" value="1"/>
</dbReference>
<dbReference type="InterPro" id="IPR042244">
    <property type="entry name" value="HypD_2_sf"/>
</dbReference>